<reference evidence="2" key="1">
    <citation type="journal article" date="2023" name="Nat. Plants">
        <title>Single-cell RNA sequencing provides a high-resolution roadmap for understanding the multicellular compartmentation of specialized metabolism.</title>
        <authorList>
            <person name="Sun S."/>
            <person name="Shen X."/>
            <person name="Li Y."/>
            <person name="Li Y."/>
            <person name="Wang S."/>
            <person name="Li R."/>
            <person name="Zhang H."/>
            <person name="Shen G."/>
            <person name="Guo B."/>
            <person name="Wei J."/>
            <person name="Xu J."/>
            <person name="St-Pierre B."/>
            <person name="Chen S."/>
            <person name="Sun C."/>
        </authorList>
    </citation>
    <scope>NUCLEOTIDE SEQUENCE [LARGE SCALE GENOMIC DNA]</scope>
</reference>
<dbReference type="EMBL" id="CM044701">
    <property type="protein sequence ID" value="KAI5683545.1"/>
    <property type="molecule type" value="Genomic_DNA"/>
</dbReference>
<evidence type="ECO:0000313" key="1">
    <source>
        <dbReference type="EMBL" id="KAI5683545.1"/>
    </source>
</evidence>
<accession>A0ACC0CF67</accession>
<dbReference type="Proteomes" id="UP001060085">
    <property type="component" value="Linkage Group LG01"/>
</dbReference>
<organism evidence="1 2">
    <name type="scientific">Catharanthus roseus</name>
    <name type="common">Madagascar periwinkle</name>
    <name type="synonym">Vinca rosea</name>
    <dbReference type="NCBI Taxonomy" id="4058"/>
    <lineage>
        <taxon>Eukaryota</taxon>
        <taxon>Viridiplantae</taxon>
        <taxon>Streptophyta</taxon>
        <taxon>Embryophyta</taxon>
        <taxon>Tracheophyta</taxon>
        <taxon>Spermatophyta</taxon>
        <taxon>Magnoliopsida</taxon>
        <taxon>eudicotyledons</taxon>
        <taxon>Gunneridae</taxon>
        <taxon>Pentapetalae</taxon>
        <taxon>asterids</taxon>
        <taxon>lamiids</taxon>
        <taxon>Gentianales</taxon>
        <taxon>Apocynaceae</taxon>
        <taxon>Rauvolfioideae</taxon>
        <taxon>Vinceae</taxon>
        <taxon>Catharanthinae</taxon>
        <taxon>Catharanthus</taxon>
    </lineage>
</organism>
<protein>
    <submittedName>
        <fullName evidence="1">Uncharacterized protein</fullName>
    </submittedName>
</protein>
<name>A0ACC0CF67_CATRO</name>
<keyword evidence="2" id="KW-1185">Reference proteome</keyword>
<sequence length="243" mass="27383">MPLTSPPEVCVTKGRKRTNSTKRDKSYWEHVSIAHRKIQKSSGSDSGSSSGSGSGSGSRGRRRPPRASRGRGRGRGRSRGRSSLSSIIDPTPCSIFPYTDAFPTFIYPFIENWKNVIGDGNFRSLEHVYELVHRTQWQDRRAPLDHWLETPDSLYFIANAFNLCMILIARLDSTTVLPLYSYSHRLGESLPNPTLDEGLPNQWIHSQHFCRMSPPELLKQAARSTGHLTATLDHLPHLMAPEF</sequence>
<gene>
    <name evidence="1" type="ORF">M9H77_04773</name>
</gene>
<evidence type="ECO:0000313" key="2">
    <source>
        <dbReference type="Proteomes" id="UP001060085"/>
    </source>
</evidence>
<comment type="caution">
    <text evidence="1">The sequence shown here is derived from an EMBL/GenBank/DDBJ whole genome shotgun (WGS) entry which is preliminary data.</text>
</comment>
<proteinExistence type="predicted"/>